<sequence length="465" mass="49988">MTIYTLLVDFACASGLILIGIFLRAKIKFIQETFIPASLIAGFLGLALGPNFLNVLPFSETIGSYAGLITIFVFASVGINGFSFSPGSMKKDLNRMGAYASYKILTMAIQFSLPIAFSILVISKVAPQVNNGFGMLLVAGFYGGHGTAAAVGSSFEALGFADATDLGMTAATIGILAGIFGGLIFIKWATRKGYTQYVKDFSKISDDLKTGLVQKENRTAIGSDTISSIALDPLAFHMALILIPSGLGYLLNTYIEERWALGFPTFTIAFVLALIMYVALGQGKKGVYKYVDDRIVTRLGSSATDYLVFFGVASIKLPVVVEYALPLSLLALSGIVVVVFMMRVMGPAMNNESWFERSIFVYGYATGVFAIGLTLLRIVDPENKSKTLSDTAIVGSLNTPIELFAWSAGPAMLMGGQHWTFVGIFLLIGAVCVAANIIFKWWYLKTPLGERGAVENEPIFGSAQE</sequence>
<accession>A0ACD1AAD0</accession>
<protein>
    <submittedName>
        <fullName evidence="1">Sodium:glutamate symporter</fullName>
    </submittedName>
</protein>
<evidence type="ECO:0000313" key="1">
    <source>
        <dbReference type="EMBL" id="QOX63457.1"/>
    </source>
</evidence>
<organism evidence="1 2">
    <name type="scientific">Anoxybacterium hadale</name>
    <dbReference type="NCBI Taxonomy" id="3408580"/>
    <lineage>
        <taxon>Bacteria</taxon>
        <taxon>Bacillati</taxon>
        <taxon>Bacillota</taxon>
        <taxon>Clostridia</taxon>
        <taxon>Peptostreptococcales</taxon>
        <taxon>Anaerovoracaceae</taxon>
        <taxon>Anoxybacterium</taxon>
    </lineage>
</organism>
<name>A0ACD1AAD0_9FIRM</name>
<dbReference type="Proteomes" id="UP000594014">
    <property type="component" value="Chromosome"/>
</dbReference>
<dbReference type="EMBL" id="CP042469">
    <property type="protein sequence ID" value="QOX63457.1"/>
    <property type="molecule type" value="Genomic_DNA"/>
</dbReference>
<evidence type="ECO:0000313" key="2">
    <source>
        <dbReference type="Proteomes" id="UP000594014"/>
    </source>
</evidence>
<proteinExistence type="predicted"/>
<gene>
    <name evidence="1" type="ORF">FRZ06_08870</name>
</gene>
<keyword evidence="2" id="KW-1185">Reference proteome</keyword>
<reference evidence="1" key="1">
    <citation type="submission" date="2019-08" db="EMBL/GenBank/DDBJ databases">
        <title>Genome sequence of Clostridiales bacterium MT110.</title>
        <authorList>
            <person name="Cao J."/>
        </authorList>
    </citation>
    <scope>NUCLEOTIDE SEQUENCE</scope>
    <source>
        <strain evidence="1">MT110</strain>
    </source>
</reference>